<feature type="region of interest" description="Disordered" evidence="1">
    <location>
        <begin position="117"/>
        <end position="177"/>
    </location>
</feature>
<evidence type="ECO:0000256" key="2">
    <source>
        <dbReference type="SAM" id="SignalP"/>
    </source>
</evidence>
<evidence type="ECO:0000313" key="4">
    <source>
        <dbReference type="Proteomes" id="UP001278188"/>
    </source>
</evidence>
<dbReference type="EMBL" id="JASVDY010000004">
    <property type="protein sequence ID" value="MDV2469663.1"/>
    <property type="molecule type" value="Genomic_DNA"/>
</dbReference>
<keyword evidence="2" id="KW-0732">Signal</keyword>
<feature type="chain" id="PRO_5047258841" evidence="2">
    <location>
        <begin position="22"/>
        <end position="177"/>
    </location>
</feature>
<name>A0ABU3WGY4_9GAMM</name>
<organism evidence="3 4">
    <name type="scientific">Acinetobacter chinensis</name>
    <dbReference type="NCBI Taxonomy" id="2004650"/>
    <lineage>
        <taxon>Bacteria</taxon>
        <taxon>Pseudomonadati</taxon>
        <taxon>Pseudomonadota</taxon>
        <taxon>Gammaproteobacteria</taxon>
        <taxon>Moraxellales</taxon>
        <taxon>Moraxellaceae</taxon>
        <taxon>Acinetobacter</taxon>
    </lineage>
</organism>
<evidence type="ECO:0000256" key="1">
    <source>
        <dbReference type="SAM" id="MobiDB-lite"/>
    </source>
</evidence>
<comment type="caution">
    <text evidence="3">The sequence shown here is derived from an EMBL/GenBank/DDBJ whole genome shotgun (WGS) entry which is preliminary data.</text>
</comment>
<evidence type="ECO:0000313" key="3">
    <source>
        <dbReference type="EMBL" id="MDV2469663.1"/>
    </source>
</evidence>
<gene>
    <name evidence="3" type="ORF">QR674_11785</name>
</gene>
<feature type="signal peptide" evidence="2">
    <location>
        <begin position="1"/>
        <end position="21"/>
    </location>
</feature>
<feature type="compositionally biased region" description="Polar residues" evidence="1">
    <location>
        <begin position="124"/>
        <end position="150"/>
    </location>
</feature>
<keyword evidence="4" id="KW-1185">Reference proteome</keyword>
<dbReference type="RefSeq" id="WP_317084493.1">
    <property type="nucleotide sequence ID" value="NZ_JASVDY010000004.1"/>
</dbReference>
<proteinExistence type="predicted"/>
<accession>A0ABU3WGY4</accession>
<reference evidence="3 4" key="1">
    <citation type="submission" date="2023-06" db="EMBL/GenBank/DDBJ databases">
        <title>Genomic Analysis of Acinetobacter Strains Recovered from South Australian Aquatic Samples provides Insights into the Circulation of Antibiotic Resistance determinants in the Environment.</title>
        <authorList>
            <person name="Tobin L."/>
            <person name="Jarocki V.M."/>
            <person name="Kenyon J."/>
            <person name="Drigo B."/>
            <person name="Donner E."/>
            <person name="Djordjevic S.P."/>
            <person name="Hamidian M."/>
        </authorList>
    </citation>
    <scope>NUCLEOTIDE SEQUENCE [LARGE SCALE GENOMIC DNA]</scope>
    <source>
        <strain evidence="3 4">SAAc652</strain>
    </source>
</reference>
<protein>
    <submittedName>
        <fullName evidence="3">Uncharacterized protein</fullName>
    </submittedName>
</protein>
<sequence length="177" mass="18868">MKLIKTVLGISLLVTAPMLWAQPEDTSGQNQGTQKPIAAYGDNPNIFHVWAYKAQEGVIGAAKNAGALTEKGVAKVKPSVDQAWNNSKELASSTVQQVDQSAQHATQQVNAKIQETREVMGGKPQQSAPIIQGSLSDESPAQIQQSSPSVQHAPARPTATQTPVPAEPEEEIKVTRL</sequence>
<dbReference type="Proteomes" id="UP001278188">
    <property type="component" value="Unassembled WGS sequence"/>
</dbReference>